<reference evidence="1 2" key="1">
    <citation type="submission" date="2013-02" db="EMBL/GenBank/DDBJ databases">
        <title>Draft genome sequence of Amycolatopsis vancoresmycina strain DSM 44592T.</title>
        <authorList>
            <person name="Kumar S."/>
            <person name="Kaur N."/>
            <person name="Kaur C."/>
            <person name="Raghava G.P.S."/>
            <person name="Mayilraj S."/>
        </authorList>
    </citation>
    <scope>NUCLEOTIDE SEQUENCE [LARGE SCALE GENOMIC DNA]</scope>
    <source>
        <strain evidence="1 2">DSM 44592</strain>
    </source>
</reference>
<dbReference type="PATRIC" id="fig|1292037.4.peg.7002"/>
<evidence type="ECO:0008006" key="3">
    <source>
        <dbReference type="Google" id="ProtNLM"/>
    </source>
</evidence>
<keyword evidence="2" id="KW-1185">Reference proteome</keyword>
<organism evidence="1 2">
    <name type="scientific">Amycolatopsis vancoresmycina DSM 44592</name>
    <dbReference type="NCBI Taxonomy" id="1292037"/>
    <lineage>
        <taxon>Bacteria</taxon>
        <taxon>Bacillati</taxon>
        <taxon>Actinomycetota</taxon>
        <taxon>Actinomycetes</taxon>
        <taxon>Pseudonocardiales</taxon>
        <taxon>Pseudonocardiaceae</taxon>
        <taxon>Amycolatopsis</taxon>
    </lineage>
</organism>
<comment type="caution">
    <text evidence="1">The sequence shown here is derived from an EMBL/GenBank/DDBJ whole genome shotgun (WGS) entry which is preliminary data.</text>
</comment>
<accession>R1HIK6</accession>
<evidence type="ECO:0000313" key="2">
    <source>
        <dbReference type="Proteomes" id="UP000014139"/>
    </source>
</evidence>
<proteinExistence type="predicted"/>
<dbReference type="EMBL" id="AOUO01000628">
    <property type="protein sequence ID" value="EOD63395.1"/>
    <property type="molecule type" value="Genomic_DNA"/>
</dbReference>
<dbReference type="Proteomes" id="UP000014139">
    <property type="component" value="Unassembled WGS sequence"/>
</dbReference>
<dbReference type="AlphaFoldDB" id="R1HIK6"/>
<name>R1HIK6_9PSEU</name>
<sequence>MNGGFAINQAGLDKYTKVCDEFIDGYRGIEYELEVLAWKPRMGSSDYADQVAQFNVKVAAGDEQSLVPNLELLIKGFQQVKEALAIARKNYRETEDAHAQTFAKLRGSE</sequence>
<protein>
    <recommendedName>
        <fullName evidence="3">PE domain-containing protein</fullName>
    </recommendedName>
</protein>
<gene>
    <name evidence="1" type="ORF">H480_37275</name>
</gene>
<evidence type="ECO:0000313" key="1">
    <source>
        <dbReference type="EMBL" id="EOD63395.1"/>
    </source>
</evidence>